<dbReference type="EMBL" id="CP046072">
    <property type="protein sequence ID" value="QSZ41459.1"/>
    <property type="molecule type" value="Genomic_DNA"/>
</dbReference>
<evidence type="ECO:0000313" key="3">
    <source>
        <dbReference type="Proteomes" id="UP000671852"/>
    </source>
</evidence>
<evidence type="ECO:0000313" key="2">
    <source>
        <dbReference type="EMBL" id="QSZ41459.1"/>
    </source>
</evidence>
<keyword evidence="1" id="KW-0732">Signal</keyword>
<dbReference type="AlphaFoldDB" id="A0A975AZJ7"/>
<evidence type="ECO:0008006" key="4">
    <source>
        <dbReference type="Google" id="ProtNLM"/>
    </source>
</evidence>
<gene>
    <name evidence="2" type="ORF">GJV85_04830</name>
</gene>
<feature type="chain" id="PRO_5036800418" description="SsuA/THI5-like domain-containing protein" evidence="1">
    <location>
        <begin position="24"/>
        <end position="293"/>
    </location>
</feature>
<dbReference type="Proteomes" id="UP000671852">
    <property type="component" value="Chromosome"/>
</dbReference>
<sequence>MRYRVLLSLFMSAFLLMSCSSNDYEKLEISTTTWIGYTPLFYAKEKGWLKPLKIKLQHVSSLSENLYLYDAGNSDAYAGTQYEYKLLVNKKPTLMPIILFDRSNGGDVVMSNLTISQLEKKDEIDVYLEMDSINKTIFEDFVKAYNLQNKKINYINNDQAAIAELDVTNLTKPTIIVTYTPYNIKLKKHGFKSIASTKDSLKLLVLDALYTTQETYFKHEEQFKELKKLIDTSIEVLEKNPKEYYKGIKPYILDLTYDEFTKTVSDIVWINKDISKTLKARMKAAHFPSSGLL</sequence>
<dbReference type="KEGG" id="saqt:GJV85_04830"/>
<reference evidence="2" key="2">
    <citation type="submission" date="2021-04" db="EMBL/GenBank/DDBJ databases">
        <title>Isolation and characterization of a novel species of the genus Sulfurimonas.</title>
        <authorList>
            <person name="Fukui M."/>
        </authorList>
    </citation>
    <scope>NUCLEOTIDE SEQUENCE</scope>
    <source>
        <strain evidence="2">H1576</strain>
    </source>
</reference>
<feature type="signal peptide" evidence="1">
    <location>
        <begin position="1"/>
        <end position="23"/>
    </location>
</feature>
<accession>A0A975AZJ7</accession>
<proteinExistence type="predicted"/>
<keyword evidence="3" id="KW-1185">Reference proteome</keyword>
<evidence type="ECO:0000256" key="1">
    <source>
        <dbReference type="SAM" id="SignalP"/>
    </source>
</evidence>
<name>A0A975AZJ7_9BACT</name>
<dbReference type="PROSITE" id="PS51257">
    <property type="entry name" value="PROKAR_LIPOPROTEIN"/>
    <property type="match status" value="1"/>
</dbReference>
<dbReference type="SUPFAM" id="SSF53850">
    <property type="entry name" value="Periplasmic binding protein-like II"/>
    <property type="match status" value="1"/>
</dbReference>
<protein>
    <recommendedName>
        <fullName evidence="4">SsuA/THI5-like domain-containing protein</fullName>
    </recommendedName>
</protein>
<dbReference type="RefSeq" id="WP_207562740.1">
    <property type="nucleotide sequence ID" value="NZ_CP046072.1"/>
</dbReference>
<organism evidence="2 3">
    <name type="scientific">Sulfurimonas aquatica</name>
    <dbReference type="NCBI Taxonomy" id="2672570"/>
    <lineage>
        <taxon>Bacteria</taxon>
        <taxon>Pseudomonadati</taxon>
        <taxon>Campylobacterota</taxon>
        <taxon>Epsilonproteobacteria</taxon>
        <taxon>Campylobacterales</taxon>
        <taxon>Sulfurimonadaceae</taxon>
        <taxon>Sulfurimonas</taxon>
    </lineage>
</organism>
<reference evidence="2" key="1">
    <citation type="submission" date="2019-11" db="EMBL/GenBank/DDBJ databases">
        <authorList>
            <person name="Kojima H."/>
        </authorList>
    </citation>
    <scope>NUCLEOTIDE SEQUENCE</scope>
    <source>
        <strain evidence="2">H1576</strain>
    </source>
</reference>